<feature type="compositionally biased region" description="Polar residues" evidence="1">
    <location>
        <begin position="181"/>
        <end position="214"/>
    </location>
</feature>
<gene>
    <name evidence="2" type="ORF">HYFRA_00004192</name>
</gene>
<dbReference type="AlphaFoldDB" id="A0A9N9PF31"/>
<feature type="region of interest" description="Disordered" evidence="1">
    <location>
        <begin position="117"/>
        <end position="169"/>
    </location>
</feature>
<organism evidence="2 3">
    <name type="scientific">Hymenoscyphus fraxineus</name>
    <dbReference type="NCBI Taxonomy" id="746836"/>
    <lineage>
        <taxon>Eukaryota</taxon>
        <taxon>Fungi</taxon>
        <taxon>Dikarya</taxon>
        <taxon>Ascomycota</taxon>
        <taxon>Pezizomycotina</taxon>
        <taxon>Leotiomycetes</taxon>
        <taxon>Helotiales</taxon>
        <taxon>Helotiaceae</taxon>
        <taxon>Hymenoscyphus</taxon>
    </lineage>
</organism>
<comment type="caution">
    <text evidence="2">The sequence shown here is derived from an EMBL/GenBank/DDBJ whole genome shotgun (WGS) entry which is preliminary data.</text>
</comment>
<name>A0A9N9PF31_9HELO</name>
<evidence type="ECO:0000313" key="3">
    <source>
        <dbReference type="Proteomes" id="UP000696280"/>
    </source>
</evidence>
<accession>A0A9N9PF31</accession>
<dbReference type="Proteomes" id="UP000696280">
    <property type="component" value="Unassembled WGS sequence"/>
</dbReference>
<dbReference type="SUPFAM" id="SSF51197">
    <property type="entry name" value="Clavaminate synthase-like"/>
    <property type="match status" value="1"/>
</dbReference>
<dbReference type="EMBL" id="CAJVRL010000025">
    <property type="protein sequence ID" value="CAG8949864.1"/>
    <property type="molecule type" value="Genomic_DNA"/>
</dbReference>
<proteinExistence type="predicted"/>
<keyword evidence="3" id="KW-1185">Reference proteome</keyword>
<feature type="region of interest" description="Disordered" evidence="1">
    <location>
        <begin position="181"/>
        <end position="218"/>
    </location>
</feature>
<evidence type="ECO:0000256" key="1">
    <source>
        <dbReference type="SAM" id="MobiDB-lite"/>
    </source>
</evidence>
<sequence length="625" mass="69793">MDQDDLQALWLSYMQKNPYIRWVKENGEIKPQNGTAHGDQQIQSDSDGTHFLILKNGQRREIILADEVCGVVLREWSTFKPQHKRPFIPYLFRQYAGFSHRDIEFIIAEYKKSKKAAKGKARDMASGNLLPDDEHSERVLGLAPPTENSVPSGATLLSHSLNTNTGLPEAQSDAHYLNFQNSATSQDATTTAPTPTISRSNNYTMAQTPATPATVNDDPMAQHDALLAQDLPNLISHFTNAEGKTVLYEHFEHIKDALRFGRAPAIHIPAGLPHASESVSLEACDLIVADETHASRILQGPREALYGKVLLIRSSADELPQPDSLAKMVDAFSEIVTANEMLGKEGNPGGIKIDVQDMTQDWGKRNTTSRPLSEVLEQLKDGTPWAPDREPPLNLLNIASGRNISIEPQFLTTYGVFGIINKITRLYQIKKGGTLGKAIPFEFEACRNFQIFGQKLTSSLWHKDSMGFGTWVRCMFGKKVWPVMANMTEDDWKGFTTLGTTWKPRDQSVPLIVLHPGDVLVMLPGNHNVHAPITLEDCHMAGGMFWDTRCMGKILEHIKAQLEYDSISNEDVPASLKDILSYLRILVTMYPWNFAVEDGDAAELIDQIDEVLATKSKKRKRARRN</sequence>
<dbReference type="OrthoDB" id="3535740at2759"/>
<protein>
    <recommendedName>
        <fullName evidence="4">JmjC domain-containing protein</fullName>
    </recommendedName>
</protein>
<evidence type="ECO:0008006" key="4">
    <source>
        <dbReference type="Google" id="ProtNLM"/>
    </source>
</evidence>
<evidence type="ECO:0000313" key="2">
    <source>
        <dbReference type="EMBL" id="CAG8949864.1"/>
    </source>
</evidence>
<reference evidence="2" key="1">
    <citation type="submission" date="2021-07" db="EMBL/GenBank/DDBJ databases">
        <authorList>
            <person name="Durling M."/>
        </authorList>
    </citation>
    <scope>NUCLEOTIDE SEQUENCE</scope>
</reference>
<feature type="compositionally biased region" description="Polar residues" evidence="1">
    <location>
        <begin position="146"/>
        <end position="166"/>
    </location>
</feature>